<dbReference type="Pfam" id="PF09411">
    <property type="entry name" value="PagL"/>
    <property type="match status" value="1"/>
</dbReference>
<name>A0A5J5GNQ6_9RHOB</name>
<gene>
    <name evidence="1" type="ORF">F3S47_07400</name>
</gene>
<accession>A0A5J5GNQ6</accession>
<dbReference type="GO" id="GO:0016787">
    <property type="term" value="F:hydrolase activity"/>
    <property type="evidence" value="ECO:0007669"/>
    <property type="project" value="UniProtKB-KW"/>
</dbReference>
<reference evidence="1 2" key="1">
    <citation type="submission" date="2019-09" db="EMBL/GenBank/DDBJ databases">
        <authorList>
            <person name="Park J.-S."/>
            <person name="Choi H.-J."/>
        </authorList>
    </citation>
    <scope>NUCLEOTIDE SEQUENCE [LARGE SCALE GENOMIC DNA]</scope>
    <source>
        <strain evidence="1 2">176SS1-4</strain>
    </source>
</reference>
<dbReference type="EMBL" id="VYQE01000002">
    <property type="protein sequence ID" value="KAA9009072.1"/>
    <property type="molecule type" value="Genomic_DNA"/>
</dbReference>
<dbReference type="RefSeq" id="WP_150444605.1">
    <property type="nucleotide sequence ID" value="NZ_VYQE01000002.1"/>
</dbReference>
<sequence>MDGTLAVIFVVMGLTDMGLTYCPTSGCLAEVPETGRLGIQAGAVSYQEERIGQEIALDYALPRSYGPFQPAVGFSVSDESTAWAGFGLRTDYDFGRGVTIEGSLMPGFYAPGDGPDIGGNLQFRSSLGVSYEFLNEARVGVYYDHRSNAGIQDDNPGLETYGLRVSFPLR</sequence>
<organism evidence="1 2">
    <name type="scientific">Histidinibacterium aquaticum</name>
    <dbReference type="NCBI Taxonomy" id="2613962"/>
    <lineage>
        <taxon>Bacteria</taxon>
        <taxon>Pseudomonadati</taxon>
        <taxon>Pseudomonadota</taxon>
        <taxon>Alphaproteobacteria</taxon>
        <taxon>Rhodobacterales</taxon>
        <taxon>Paracoccaceae</taxon>
        <taxon>Histidinibacterium</taxon>
    </lineage>
</organism>
<keyword evidence="2" id="KW-1185">Reference proteome</keyword>
<evidence type="ECO:0000313" key="1">
    <source>
        <dbReference type="EMBL" id="KAA9009072.1"/>
    </source>
</evidence>
<dbReference type="InterPro" id="IPR018550">
    <property type="entry name" value="Lipid-A_deacylase-rel"/>
</dbReference>
<protein>
    <submittedName>
        <fullName evidence="1">Acyloxyacyl hydrolase</fullName>
    </submittedName>
</protein>
<proteinExistence type="predicted"/>
<dbReference type="Gene3D" id="2.40.160.20">
    <property type="match status" value="1"/>
</dbReference>
<dbReference type="AlphaFoldDB" id="A0A5J5GNQ6"/>
<evidence type="ECO:0000313" key="2">
    <source>
        <dbReference type="Proteomes" id="UP000326554"/>
    </source>
</evidence>
<comment type="caution">
    <text evidence="1">The sequence shown here is derived from an EMBL/GenBank/DDBJ whole genome shotgun (WGS) entry which is preliminary data.</text>
</comment>
<keyword evidence="1" id="KW-0378">Hydrolase</keyword>
<dbReference type="Proteomes" id="UP000326554">
    <property type="component" value="Unassembled WGS sequence"/>
</dbReference>